<dbReference type="InterPro" id="IPR052336">
    <property type="entry name" value="MlaD_Phospholipid_Transporter"/>
</dbReference>
<evidence type="ECO:0000259" key="2">
    <source>
        <dbReference type="Pfam" id="PF02470"/>
    </source>
</evidence>
<sequence>MKKKASATTIGLFVVGGLVLLVAGVILAGGGRLFAHKERVVMHFSGSIYGLQPGAPVVFRGVRLGSVSSIGLAYDRASDDFLIPVVAELESASIQGLSQTRRGDSATALVALIDRGMTAQLSMQSLLTGQLYVDLDLRPQKDKEAVQRGSEGEMLEIPTTATAIQALKNQIDGLDFRQLIDDVSAIAGSARAVVAGPELKKALSDLAQITEHVRRLAERVEARFDPLADATTATLGDARRAVRQVGSAADEVGQTAKRLGGAADGVSALVAPDSALILKLQATLGEVSEMAGSLRQQAGGDSGLVQNANQALHDVSRAARSMRELADLLERHPEALLRGRGAAAPQRDWEEDGDSAGKDSW</sequence>
<evidence type="ECO:0000313" key="4">
    <source>
        <dbReference type="Proteomes" id="UP001371218"/>
    </source>
</evidence>
<dbReference type="InterPro" id="IPR003399">
    <property type="entry name" value="Mce/MlaD"/>
</dbReference>
<comment type="caution">
    <text evidence="3">The sequence shown here is derived from an EMBL/GenBank/DDBJ whole genome shotgun (WGS) entry which is preliminary data.</text>
</comment>
<gene>
    <name evidence="3" type="ORF">AACH06_28780</name>
</gene>
<dbReference type="EMBL" id="JBBUTG010000037">
    <property type="protein sequence ID" value="MEK8034832.1"/>
    <property type="molecule type" value="Genomic_DNA"/>
</dbReference>
<accession>A0ABU9C198</accession>
<dbReference type="RefSeq" id="WP_341429266.1">
    <property type="nucleotide sequence ID" value="NZ_JBBUTG010000037.1"/>
</dbReference>
<dbReference type="PANTHER" id="PTHR33371:SF4">
    <property type="entry name" value="INTERMEMBRANE PHOSPHOLIPID TRANSPORT SYSTEM BINDING PROTEIN MLAD"/>
    <property type="match status" value="1"/>
</dbReference>
<name>A0ABU9C198_9BURK</name>
<dbReference type="PANTHER" id="PTHR33371">
    <property type="entry name" value="INTERMEMBRANE PHOSPHOLIPID TRANSPORT SYSTEM BINDING PROTEIN MLAD-RELATED"/>
    <property type="match status" value="1"/>
</dbReference>
<organism evidence="3 4">
    <name type="scientific">Ideonella lacteola</name>
    <dbReference type="NCBI Taxonomy" id="2984193"/>
    <lineage>
        <taxon>Bacteria</taxon>
        <taxon>Pseudomonadati</taxon>
        <taxon>Pseudomonadota</taxon>
        <taxon>Betaproteobacteria</taxon>
        <taxon>Burkholderiales</taxon>
        <taxon>Sphaerotilaceae</taxon>
        <taxon>Ideonella</taxon>
    </lineage>
</organism>
<feature type="region of interest" description="Disordered" evidence="1">
    <location>
        <begin position="336"/>
        <end position="361"/>
    </location>
</feature>
<dbReference type="Pfam" id="PF02470">
    <property type="entry name" value="MlaD"/>
    <property type="match status" value="1"/>
</dbReference>
<evidence type="ECO:0000256" key="1">
    <source>
        <dbReference type="SAM" id="MobiDB-lite"/>
    </source>
</evidence>
<feature type="domain" description="Mce/MlaD" evidence="2">
    <location>
        <begin position="39"/>
        <end position="136"/>
    </location>
</feature>
<dbReference type="Proteomes" id="UP001371218">
    <property type="component" value="Unassembled WGS sequence"/>
</dbReference>
<evidence type="ECO:0000313" key="3">
    <source>
        <dbReference type="EMBL" id="MEK8034832.1"/>
    </source>
</evidence>
<reference evidence="3 4" key="1">
    <citation type="submission" date="2024-04" db="EMBL/GenBank/DDBJ databases">
        <title>Novel species of the genus Ideonella isolated from streams.</title>
        <authorList>
            <person name="Lu H."/>
        </authorList>
    </citation>
    <scope>NUCLEOTIDE SEQUENCE [LARGE SCALE GENOMIC DNA]</scope>
    <source>
        <strain evidence="3 4">DXS29W</strain>
    </source>
</reference>
<protein>
    <submittedName>
        <fullName evidence="3">MlaD family protein</fullName>
    </submittedName>
</protein>
<keyword evidence="4" id="KW-1185">Reference proteome</keyword>
<proteinExistence type="predicted"/>
<dbReference type="SUPFAM" id="SSF58104">
    <property type="entry name" value="Methyl-accepting chemotaxis protein (MCP) signaling domain"/>
    <property type="match status" value="1"/>
</dbReference>